<sequence>MTSYSSILTTCLVNRGFLAFIAFITIVEKKYSIFKTISSTLPSITPLYHKIFPHTAKLTTLTLKKFKHLPLVIKAFLSFQTTGITPKYNNFNSELKFTNQCLIT</sequence>
<organism evidence="2 3">
    <name type="scientific">Bathymodiolus thermophilus thioautotrophic gill symbiont</name>
    <dbReference type="NCBI Taxonomy" id="2360"/>
    <lineage>
        <taxon>Bacteria</taxon>
        <taxon>Pseudomonadati</taxon>
        <taxon>Pseudomonadota</taxon>
        <taxon>Gammaproteobacteria</taxon>
        <taxon>sulfur-oxidizing symbionts</taxon>
    </lineage>
</organism>
<keyword evidence="1" id="KW-0812">Transmembrane</keyword>
<feature type="transmembrane region" description="Helical" evidence="1">
    <location>
        <begin position="6"/>
        <end position="27"/>
    </location>
</feature>
<gene>
    <name evidence="2" type="ORF">THERMOS_2362</name>
</gene>
<evidence type="ECO:0000313" key="2">
    <source>
        <dbReference type="EMBL" id="CAB5506581.1"/>
    </source>
</evidence>
<evidence type="ECO:0000313" key="3">
    <source>
        <dbReference type="Proteomes" id="UP000643672"/>
    </source>
</evidence>
<evidence type="ECO:0000256" key="1">
    <source>
        <dbReference type="SAM" id="Phobius"/>
    </source>
</evidence>
<dbReference type="RefSeq" id="WP_143108690.1">
    <property type="nucleotide sequence ID" value="NZ_MIQH01000496.1"/>
</dbReference>
<keyword evidence="3" id="KW-1185">Reference proteome</keyword>
<accession>A0A8H8XFU5</accession>
<dbReference type="AlphaFoldDB" id="A0A8H8XFU5"/>
<reference evidence="2 3" key="1">
    <citation type="submission" date="2020-05" db="EMBL/GenBank/DDBJ databases">
        <authorList>
            <person name="Petersen J."/>
            <person name="Sayavedra L."/>
        </authorList>
    </citation>
    <scope>NUCLEOTIDE SEQUENCE [LARGE SCALE GENOMIC DNA]</scope>
    <source>
        <strain evidence="2">B thermophilus SOXS</strain>
    </source>
</reference>
<name>A0A8H8XFU5_9GAMM</name>
<dbReference type="Proteomes" id="UP000643672">
    <property type="component" value="Unassembled WGS sequence"/>
</dbReference>
<keyword evidence="1" id="KW-1133">Transmembrane helix</keyword>
<comment type="caution">
    <text evidence="2">The sequence shown here is derived from an EMBL/GenBank/DDBJ whole genome shotgun (WGS) entry which is preliminary data.</text>
</comment>
<proteinExistence type="predicted"/>
<protein>
    <submittedName>
        <fullName evidence="2">Uncharacterized protein</fullName>
    </submittedName>
</protein>
<dbReference type="EMBL" id="CAESAQ020000099">
    <property type="protein sequence ID" value="CAB5506581.1"/>
    <property type="molecule type" value="Genomic_DNA"/>
</dbReference>
<keyword evidence="1" id="KW-0472">Membrane</keyword>